<name>A0A4Q2J9W6_9MICO</name>
<dbReference type="Pfam" id="PF00135">
    <property type="entry name" value="COesterase"/>
    <property type="match status" value="1"/>
</dbReference>
<evidence type="ECO:0000313" key="4">
    <source>
        <dbReference type="Proteomes" id="UP000292881"/>
    </source>
</evidence>
<dbReference type="Proteomes" id="UP000292881">
    <property type="component" value="Unassembled WGS sequence"/>
</dbReference>
<evidence type="ECO:0000256" key="1">
    <source>
        <dbReference type="SAM" id="MobiDB-lite"/>
    </source>
</evidence>
<dbReference type="InterPro" id="IPR051093">
    <property type="entry name" value="Neuroligin/BSAL"/>
</dbReference>
<feature type="compositionally biased region" description="Pro residues" evidence="1">
    <location>
        <begin position="55"/>
        <end position="66"/>
    </location>
</feature>
<dbReference type="AlphaFoldDB" id="A0A4Q2J9W6"/>
<comment type="caution">
    <text evidence="3">The sequence shown here is derived from an EMBL/GenBank/DDBJ whole genome shotgun (WGS) entry which is preliminary data.</text>
</comment>
<evidence type="ECO:0000313" key="3">
    <source>
        <dbReference type="EMBL" id="RXZ44365.1"/>
    </source>
</evidence>
<accession>A0A4Q2J9W6</accession>
<proteinExistence type="predicted"/>
<keyword evidence="4" id="KW-1185">Reference proteome</keyword>
<organism evidence="3 4">
    <name type="scientific">Agromyces binzhouensis</name>
    <dbReference type="NCBI Taxonomy" id="1817495"/>
    <lineage>
        <taxon>Bacteria</taxon>
        <taxon>Bacillati</taxon>
        <taxon>Actinomycetota</taxon>
        <taxon>Actinomycetes</taxon>
        <taxon>Micrococcales</taxon>
        <taxon>Microbacteriaceae</taxon>
        <taxon>Agromyces</taxon>
    </lineage>
</organism>
<gene>
    <name evidence="3" type="ORF">ESO86_14635</name>
</gene>
<sequence length="66" mass="6887">MVRTDHGALRGRIVDGVHVFLGVPYAAPPFGANRLLPPRPVEPWDGVRDAGALGPEPPQVAPPATG</sequence>
<dbReference type="InterPro" id="IPR002018">
    <property type="entry name" value="CarbesteraseB"/>
</dbReference>
<reference evidence="3 4" key="1">
    <citation type="submission" date="2019-01" db="EMBL/GenBank/DDBJ databases">
        <authorList>
            <person name="Li J."/>
        </authorList>
    </citation>
    <scope>NUCLEOTIDE SEQUENCE [LARGE SCALE GENOMIC DNA]</scope>
    <source>
        <strain evidence="3 4">CGMCC 4.7180</strain>
    </source>
</reference>
<feature type="non-terminal residue" evidence="3">
    <location>
        <position position="66"/>
    </location>
</feature>
<evidence type="ECO:0000259" key="2">
    <source>
        <dbReference type="Pfam" id="PF00135"/>
    </source>
</evidence>
<feature type="domain" description="Carboxylesterase type B" evidence="2">
    <location>
        <begin position="2"/>
        <end position="61"/>
    </location>
</feature>
<dbReference type="Gene3D" id="3.40.50.1820">
    <property type="entry name" value="alpha/beta hydrolase"/>
    <property type="match status" value="1"/>
</dbReference>
<feature type="region of interest" description="Disordered" evidence="1">
    <location>
        <begin position="42"/>
        <end position="66"/>
    </location>
</feature>
<dbReference type="EMBL" id="SDPL01000389">
    <property type="protein sequence ID" value="RXZ44365.1"/>
    <property type="molecule type" value="Genomic_DNA"/>
</dbReference>
<dbReference type="SUPFAM" id="SSF53474">
    <property type="entry name" value="alpha/beta-Hydrolases"/>
    <property type="match status" value="1"/>
</dbReference>
<protein>
    <submittedName>
        <fullName evidence="3">Carboxylesterase/lipase family protein</fullName>
    </submittedName>
</protein>
<dbReference type="InterPro" id="IPR029058">
    <property type="entry name" value="AB_hydrolase_fold"/>
</dbReference>
<dbReference type="PANTHER" id="PTHR43903">
    <property type="entry name" value="NEUROLIGIN"/>
    <property type="match status" value="1"/>
</dbReference>